<dbReference type="InterPro" id="IPR011990">
    <property type="entry name" value="TPR-like_helical_dom_sf"/>
</dbReference>
<name>A0A919N703_9ACTN</name>
<dbReference type="Gene3D" id="1.25.40.10">
    <property type="entry name" value="Tetratricopeptide repeat domain"/>
    <property type="match status" value="1"/>
</dbReference>
<gene>
    <name evidence="1" type="ORF">Asi03nite_29820</name>
</gene>
<sequence length="602" mass="64648">MRIFDVPVGQPFPTAFAGFRTALAALDEYGFPVRKSLLKSLLGEYPAEAAVLMPAWCGPDHAATITALALTPSERRLHPESEQTFRTLHAAADCVAGALADGGVGLRLVGAGALDVPSVRGLLRLVELVRWRGLGDRVQLTGFARRSALSAYLAERGYPSPEPDQLLARLGGARDEPRAAAPDAAGSPVDTVEQRHFAMMTDEQTASLDRVALAVEVARHGFFQSDLEVMAYAALTGLRLCRPGQAVDGAAITGALRGLGIASSWLDAVEFEVGVLRTAVDVRAFFHKVLGIVRSFRRQNEQALDAFAAVADDEAVSPELRAQAMLYRALTTVKMMRNPVAGRDEAERGLALLDGAGDGDTVERERGWLHNVRALCAFSEGRYGGATRDEKAALNRVAGRSDASSLHLKINLVSNISVLQERAGRPEAALRTWERFANVGNAWDTIFRKHHSYRLAGLALATGDRDRAADRFADSLSACQELDDVFHRAAIGMELGGLALDRPVGGPVDAVAVEHFAGAAEAAQRLGDPYQYALAQVGLALAADRTPGREALTGLCDALTYPRQAARLRDAVEAGDRSALSALIPRPRTKLNRPFDHINLHL</sequence>
<comment type="caution">
    <text evidence="1">The sequence shown here is derived from an EMBL/GenBank/DDBJ whole genome shotgun (WGS) entry which is preliminary data.</text>
</comment>
<accession>A0A919N703</accession>
<dbReference type="RefSeq" id="WP_203680193.1">
    <property type="nucleotide sequence ID" value="NZ_BOMW01000027.1"/>
</dbReference>
<dbReference type="AlphaFoldDB" id="A0A919N703"/>
<reference evidence="1" key="1">
    <citation type="submission" date="2021-01" db="EMBL/GenBank/DDBJ databases">
        <title>Whole genome shotgun sequence of Actinoplanes siamensis NBRC 109076.</title>
        <authorList>
            <person name="Komaki H."/>
            <person name="Tamura T."/>
        </authorList>
    </citation>
    <scope>NUCLEOTIDE SEQUENCE</scope>
    <source>
        <strain evidence="1">NBRC 109076</strain>
    </source>
</reference>
<organism evidence="1 2">
    <name type="scientific">Actinoplanes siamensis</name>
    <dbReference type="NCBI Taxonomy" id="1223317"/>
    <lineage>
        <taxon>Bacteria</taxon>
        <taxon>Bacillati</taxon>
        <taxon>Actinomycetota</taxon>
        <taxon>Actinomycetes</taxon>
        <taxon>Micromonosporales</taxon>
        <taxon>Micromonosporaceae</taxon>
        <taxon>Actinoplanes</taxon>
    </lineage>
</organism>
<evidence type="ECO:0008006" key="3">
    <source>
        <dbReference type="Google" id="ProtNLM"/>
    </source>
</evidence>
<evidence type="ECO:0000313" key="2">
    <source>
        <dbReference type="Proteomes" id="UP000629619"/>
    </source>
</evidence>
<evidence type="ECO:0000313" key="1">
    <source>
        <dbReference type="EMBL" id="GIF05444.1"/>
    </source>
</evidence>
<protein>
    <recommendedName>
        <fullName evidence="3">Tetratricopeptide repeat protein</fullName>
    </recommendedName>
</protein>
<proteinExistence type="predicted"/>
<dbReference type="Proteomes" id="UP000629619">
    <property type="component" value="Unassembled WGS sequence"/>
</dbReference>
<dbReference type="EMBL" id="BOMW01000027">
    <property type="protein sequence ID" value="GIF05444.1"/>
    <property type="molecule type" value="Genomic_DNA"/>
</dbReference>
<keyword evidence="2" id="KW-1185">Reference proteome</keyword>